<evidence type="ECO:0000313" key="2">
    <source>
        <dbReference type="Proteomes" id="UP001162480"/>
    </source>
</evidence>
<sequence length="97" mass="11802">MKWSNMMSNSRRHTKADVKPIRETFETWRWKRLSRVSHYKPNSVVRIALQWVPQASHREIFVNLIFKNNPRCPKFTTESYFSSFSSFCCQFYQQYTP</sequence>
<keyword evidence="2" id="KW-1185">Reference proteome</keyword>
<proteinExistence type="predicted"/>
<accession>A0AA36B6P5</accession>
<protein>
    <submittedName>
        <fullName evidence="1">Uncharacterized protein</fullName>
    </submittedName>
</protein>
<evidence type="ECO:0000313" key="1">
    <source>
        <dbReference type="EMBL" id="CAI9728413.1"/>
    </source>
</evidence>
<name>A0AA36B6P5_OCTVU</name>
<dbReference type="Proteomes" id="UP001162480">
    <property type="component" value="Chromosome 9"/>
</dbReference>
<organism evidence="1 2">
    <name type="scientific">Octopus vulgaris</name>
    <name type="common">Common octopus</name>
    <dbReference type="NCBI Taxonomy" id="6645"/>
    <lineage>
        <taxon>Eukaryota</taxon>
        <taxon>Metazoa</taxon>
        <taxon>Spiralia</taxon>
        <taxon>Lophotrochozoa</taxon>
        <taxon>Mollusca</taxon>
        <taxon>Cephalopoda</taxon>
        <taxon>Coleoidea</taxon>
        <taxon>Octopodiformes</taxon>
        <taxon>Octopoda</taxon>
        <taxon>Incirrata</taxon>
        <taxon>Octopodidae</taxon>
        <taxon>Octopus</taxon>
    </lineage>
</organism>
<dbReference type="EMBL" id="OX597822">
    <property type="protein sequence ID" value="CAI9728413.1"/>
    <property type="molecule type" value="Genomic_DNA"/>
</dbReference>
<reference evidence="1" key="1">
    <citation type="submission" date="2023-08" db="EMBL/GenBank/DDBJ databases">
        <authorList>
            <person name="Alioto T."/>
            <person name="Alioto T."/>
            <person name="Gomez Garrido J."/>
        </authorList>
    </citation>
    <scope>NUCLEOTIDE SEQUENCE</scope>
</reference>
<gene>
    <name evidence="1" type="ORF">OCTVUL_1B023419</name>
</gene>
<dbReference type="AlphaFoldDB" id="A0AA36B6P5"/>